<dbReference type="SUPFAM" id="SSF111331">
    <property type="entry name" value="NAD kinase/diacylglycerol kinase-like"/>
    <property type="match status" value="1"/>
</dbReference>
<dbReference type="RefSeq" id="WP_051105468.1">
    <property type="nucleotide sequence ID" value="NZ_LT906454.1"/>
</dbReference>
<keyword evidence="1" id="KW-0547">Nucleotide-binding</keyword>
<sequence>MTLYILANPQAGNSQAPDIIDTIFEQYPDIPLEIHLTEKKDQEAILVERILKTFDSNIDQLLILGGDGTLSKTLDYWPAQLPFAYYPTGFWK</sequence>
<evidence type="ECO:0000259" key="3">
    <source>
        <dbReference type="Pfam" id="PF00781"/>
    </source>
</evidence>
<proteinExistence type="predicted"/>
<keyword evidence="4" id="KW-0418">Kinase</keyword>
<reference evidence="4 5" key="1">
    <citation type="submission" date="2017-06" db="EMBL/GenBank/DDBJ databases">
        <authorList>
            <consortium name="Pathogen Informatics"/>
        </authorList>
    </citation>
    <scope>NUCLEOTIDE SEQUENCE [LARGE SCALE GENOMIC DNA]</scope>
    <source>
        <strain evidence="4 5">NCTC11291</strain>
    </source>
</reference>
<dbReference type="GO" id="GO:0005524">
    <property type="term" value="F:ATP binding"/>
    <property type="evidence" value="ECO:0007669"/>
    <property type="project" value="UniProtKB-KW"/>
</dbReference>
<dbReference type="KEGG" id="saco:SAME_00003"/>
<dbReference type="Pfam" id="PF00781">
    <property type="entry name" value="DAGK_cat"/>
    <property type="match status" value="1"/>
</dbReference>
<evidence type="ECO:0000256" key="1">
    <source>
        <dbReference type="ARBA" id="ARBA00022741"/>
    </source>
</evidence>
<dbReference type="InterPro" id="IPR016064">
    <property type="entry name" value="NAD/diacylglycerol_kinase_sf"/>
</dbReference>
<dbReference type="GO" id="GO:0016301">
    <property type="term" value="F:kinase activity"/>
    <property type="evidence" value="ECO:0007669"/>
    <property type="project" value="UniProtKB-KW"/>
</dbReference>
<evidence type="ECO:0000313" key="4">
    <source>
        <dbReference type="EMBL" id="SNV31424.1"/>
    </source>
</evidence>
<feature type="domain" description="DAGKc" evidence="3">
    <location>
        <begin position="3"/>
        <end position="89"/>
    </location>
</feature>
<keyword evidence="2" id="KW-0067">ATP-binding</keyword>
<dbReference type="InterPro" id="IPR017438">
    <property type="entry name" value="ATP-NAD_kinase_N"/>
</dbReference>
<accession>A0A239WCP1</accession>
<dbReference type="InterPro" id="IPR001206">
    <property type="entry name" value="Diacylglycerol_kinase_cat_dom"/>
</dbReference>
<dbReference type="Gene3D" id="3.40.50.10330">
    <property type="entry name" value="Probable inorganic polyphosphate/atp-NAD kinase, domain 1"/>
    <property type="match status" value="1"/>
</dbReference>
<dbReference type="EMBL" id="LT906454">
    <property type="protein sequence ID" value="SNV31424.1"/>
    <property type="molecule type" value="Genomic_DNA"/>
</dbReference>
<evidence type="ECO:0000256" key="2">
    <source>
        <dbReference type="ARBA" id="ARBA00022840"/>
    </source>
</evidence>
<dbReference type="Proteomes" id="UP000215144">
    <property type="component" value="Chromosome 1"/>
</dbReference>
<gene>
    <name evidence="4" type="ORF">SAMEA4504048_00003</name>
</gene>
<dbReference type="OrthoDB" id="9786026at2"/>
<protein>
    <submittedName>
        <fullName evidence="4">Sphingosine kinase and enzymes related to diacylglycerol kinase</fullName>
    </submittedName>
</protein>
<organism evidence="4 5">
    <name type="scientific">Streptococcus acidominimus</name>
    <dbReference type="NCBI Taxonomy" id="1326"/>
    <lineage>
        <taxon>Bacteria</taxon>
        <taxon>Bacillati</taxon>
        <taxon>Bacillota</taxon>
        <taxon>Bacilli</taxon>
        <taxon>Lactobacillales</taxon>
        <taxon>Streptococcaceae</taxon>
        <taxon>Streptococcus</taxon>
    </lineage>
</organism>
<evidence type="ECO:0000313" key="5">
    <source>
        <dbReference type="Proteomes" id="UP000215144"/>
    </source>
</evidence>
<name>A0A239WCP1_STRAI</name>
<dbReference type="AlphaFoldDB" id="A0A239WCP1"/>
<keyword evidence="4" id="KW-0808">Transferase</keyword>